<accession>A0A343LEG6</accession>
<evidence type="ECO:0008006" key="3">
    <source>
        <dbReference type="Google" id="ProtNLM"/>
    </source>
</evidence>
<dbReference type="GeneID" id="55605611"/>
<dbReference type="KEGG" id="vg:55605611"/>
<organism evidence="1 2">
    <name type="scientific">Leptospira phage LE4</name>
    <dbReference type="NCBI Taxonomy" id="2041383"/>
    <lineage>
        <taxon>Viruses</taxon>
        <taxon>Duplodnaviria</taxon>
        <taxon>Heunggongvirae</taxon>
        <taxon>Uroviricota</taxon>
        <taxon>Caudoviricetes</taxon>
        <taxon>Nylescharonvirus</taxon>
        <taxon>Nylescharonvirus LE4</taxon>
    </lineage>
</organism>
<name>A0A343LEG6_9CAUD</name>
<sequence length="271" mass="31326">MRTKNKFTPGIFGACPIELLQEKGVTLNHIKTFVSIASFQGGNDKAFPTRQQIMERAGIDREGSVSQSITWLVSRGWIIRQRRARTSSIYKISFPGEPVSSHYKKRNITESVTSSKDDITLSDTSSPDDVTESVTSNYKTTIKNKTTKESKKQKLQKNPFLPEKIDYKVLLEFIKENNKANFQFNFSVEWKHVKNLQKIYSWETKDILYHLQLLKFYKTKEAYANDWIIKPTTLTAKIIPLVQSKAKEYEQSILDSIPEDERLSKLNEAFK</sequence>
<evidence type="ECO:0000313" key="2">
    <source>
        <dbReference type="Proteomes" id="UP000259796"/>
    </source>
</evidence>
<proteinExistence type="predicted"/>
<dbReference type="RefSeq" id="YP_009835538.1">
    <property type="nucleotide sequence ID" value="NC_048679.1"/>
</dbReference>
<dbReference type="Proteomes" id="UP000259796">
    <property type="component" value="Segment"/>
</dbReference>
<reference evidence="1 2" key="1">
    <citation type="journal article" date="2018" name="Sci. Rep.">
        <title>Characterization of LE3 and LE4, the only lytic phages known to infect the spirochete Leptospira.</title>
        <authorList>
            <person name="Schiettekatte O."/>
            <person name="Vincent A.T."/>
            <person name="Malosse C."/>
            <person name="Lechat P."/>
            <person name="Chamot-Rooke J."/>
            <person name="Veyrier F.J."/>
            <person name="Picardeau M."/>
            <person name="Bourhy P."/>
        </authorList>
    </citation>
    <scope>NUCLEOTIDE SEQUENCE [LARGE SCALE GENOMIC DNA]</scope>
</reference>
<keyword evidence="2" id="KW-1185">Reference proteome</keyword>
<protein>
    <recommendedName>
        <fullName evidence="3">Helix-turn-helix domain-containing protein</fullName>
    </recommendedName>
</protein>
<dbReference type="EMBL" id="MF974397">
    <property type="protein sequence ID" value="ATN95076.1"/>
    <property type="molecule type" value="Genomic_DNA"/>
</dbReference>
<evidence type="ECO:0000313" key="1">
    <source>
        <dbReference type="EMBL" id="ATN95076.1"/>
    </source>
</evidence>